<keyword evidence="2" id="KW-1185">Reference proteome</keyword>
<dbReference type="PANTHER" id="PTHR31348">
    <property type="entry name" value="EID1-LIKE F-BOX PROTEIN 2-RELATED"/>
    <property type="match status" value="1"/>
</dbReference>
<proteinExistence type="predicted"/>
<name>A0A1Y1IQP4_KLENI</name>
<dbReference type="InterPro" id="IPR036047">
    <property type="entry name" value="F-box-like_dom_sf"/>
</dbReference>
<protein>
    <submittedName>
        <fullName evidence="1">Uncharacterized protein</fullName>
    </submittedName>
</protein>
<dbReference type="PANTHER" id="PTHR31348:SF4">
    <property type="entry name" value="PHYTOCHROME A-ASSOCIATED F-BOX PROTEIN"/>
    <property type="match status" value="1"/>
</dbReference>
<dbReference type="OrthoDB" id="730977at2759"/>
<evidence type="ECO:0000313" key="2">
    <source>
        <dbReference type="Proteomes" id="UP000054558"/>
    </source>
</evidence>
<evidence type="ECO:0000313" key="1">
    <source>
        <dbReference type="EMBL" id="GAQ90458.1"/>
    </source>
</evidence>
<dbReference type="AlphaFoldDB" id="A0A1Y1IQP4"/>
<accession>A0A1Y1IQP4</accession>
<reference evidence="1 2" key="1">
    <citation type="journal article" date="2014" name="Nat. Commun.">
        <title>Klebsormidium flaccidum genome reveals primary factors for plant terrestrial adaptation.</title>
        <authorList>
            <person name="Hori K."/>
            <person name="Maruyama F."/>
            <person name="Fujisawa T."/>
            <person name="Togashi T."/>
            <person name="Yamamoto N."/>
            <person name="Seo M."/>
            <person name="Sato S."/>
            <person name="Yamada T."/>
            <person name="Mori H."/>
            <person name="Tajima N."/>
            <person name="Moriyama T."/>
            <person name="Ikeuchi M."/>
            <person name="Watanabe M."/>
            <person name="Wada H."/>
            <person name="Kobayashi K."/>
            <person name="Saito M."/>
            <person name="Masuda T."/>
            <person name="Sasaki-Sekimoto Y."/>
            <person name="Mashiguchi K."/>
            <person name="Awai K."/>
            <person name="Shimojima M."/>
            <person name="Masuda S."/>
            <person name="Iwai M."/>
            <person name="Nobusawa T."/>
            <person name="Narise T."/>
            <person name="Kondo S."/>
            <person name="Saito H."/>
            <person name="Sato R."/>
            <person name="Murakawa M."/>
            <person name="Ihara Y."/>
            <person name="Oshima-Yamada Y."/>
            <person name="Ohtaka K."/>
            <person name="Satoh M."/>
            <person name="Sonobe K."/>
            <person name="Ishii M."/>
            <person name="Ohtani R."/>
            <person name="Kanamori-Sato M."/>
            <person name="Honoki R."/>
            <person name="Miyazaki D."/>
            <person name="Mochizuki H."/>
            <person name="Umetsu J."/>
            <person name="Higashi K."/>
            <person name="Shibata D."/>
            <person name="Kamiya Y."/>
            <person name="Sato N."/>
            <person name="Nakamura Y."/>
            <person name="Tabata S."/>
            <person name="Ida S."/>
            <person name="Kurokawa K."/>
            <person name="Ohta H."/>
        </authorList>
    </citation>
    <scope>NUCLEOTIDE SEQUENCE [LARGE SCALE GENOMIC DNA]</scope>
    <source>
        <strain evidence="1 2">NIES-2285</strain>
    </source>
</reference>
<dbReference type="SUPFAM" id="SSF81383">
    <property type="entry name" value="F-box domain"/>
    <property type="match status" value="1"/>
</dbReference>
<dbReference type="InterPro" id="IPR040267">
    <property type="entry name" value="EID1-like"/>
</dbReference>
<organism evidence="1 2">
    <name type="scientific">Klebsormidium nitens</name>
    <name type="common">Green alga</name>
    <name type="synonym">Ulothrix nitens</name>
    <dbReference type="NCBI Taxonomy" id="105231"/>
    <lineage>
        <taxon>Eukaryota</taxon>
        <taxon>Viridiplantae</taxon>
        <taxon>Streptophyta</taxon>
        <taxon>Klebsormidiophyceae</taxon>
        <taxon>Klebsormidiales</taxon>
        <taxon>Klebsormidiaceae</taxon>
        <taxon>Klebsormidium</taxon>
    </lineage>
</organism>
<dbReference type="CDD" id="cd09917">
    <property type="entry name" value="F-box_SF"/>
    <property type="match status" value="1"/>
</dbReference>
<dbReference type="EMBL" id="DF237591">
    <property type="protein sequence ID" value="GAQ90458.1"/>
    <property type="molecule type" value="Genomic_DNA"/>
</dbReference>
<dbReference type="Proteomes" id="UP000054558">
    <property type="component" value="Unassembled WGS sequence"/>
</dbReference>
<sequence length="363" mass="40106">MAAREPHIALPHLGPELLKRIFFKVGPSPKDVATLAFVCKAWRDVLHEFTWEALCLEAAPALCEKAGFGGGKTPPGKWGWRGLYKLLTYCPGIQTPVPDDRDELKSPEDLCLFVGHVEAENQLGFLAGPRLKKDLRLKAACRKDTLFVTRPCDNPHLDKTDEFSEGFPSAARGLVKDFPNSAFARKSGAAAYLNQKLGQAEGTASDVGNAGTRKERRDGGMGTTCVYCDGQLFELPPEDFFDNDWRSEREGDDYEMDEDGNDDSGYNISGYVCESGHLILGVFGCLHFAGGFVKKIDGSGEDLDIDASDAVYVLLREFSLEASETLMKHLVWGTPSFADVMKLVEQELRLIAQKQKKRHGRKP</sequence>
<dbReference type="GO" id="GO:0005634">
    <property type="term" value="C:nucleus"/>
    <property type="evidence" value="ECO:0000318"/>
    <property type="project" value="GO_Central"/>
</dbReference>
<gene>
    <name evidence="1" type="ORF">KFL_006420040</name>
</gene>